<feature type="domain" description="Glutamate synthase" evidence="2">
    <location>
        <begin position="340"/>
        <end position="399"/>
    </location>
</feature>
<dbReference type="InterPro" id="IPR002932">
    <property type="entry name" value="Glu_synthdom"/>
</dbReference>
<accession>A0A399F1G4</accession>
<keyword evidence="4" id="KW-1185">Reference proteome</keyword>
<dbReference type="SUPFAM" id="SSF51395">
    <property type="entry name" value="FMN-linked oxidoreductases"/>
    <property type="match status" value="1"/>
</dbReference>
<gene>
    <name evidence="3" type="ORF">Mrose_00830</name>
</gene>
<dbReference type="EMBL" id="QWLA01000010">
    <property type="protein sequence ID" value="RIH88421.1"/>
    <property type="molecule type" value="Genomic_DNA"/>
</dbReference>
<dbReference type="GO" id="GO:0015930">
    <property type="term" value="F:glutamate synthase activity"/>
    <property type="evidence" value="ECO:0007669"/>
    <property type="project" value="InterPro"/>
</dbReference>
<comment type="similarity">
    <text evidence="1">Belongs to the glutamate synthase family.</text>
</comment>
<name>A0A399F1G4_9DEIN</name>
<reference evidence="3 4" key="1">
    <citation type="submission" date="2018-08" db="EMBL/GenBank/DDBJ databases">
        <title>Meiothermus roseus NBRC 110900 genome sequencing project.</title>
        <authorList>
            <person name="Da Costa M.S."/>
            <person name="Albuquerque L."/>
            <person name="Raposo P."/>
            <person name="Froufe H.J.C."/>
            <person name="Barroso C.S."/>
            <person name="Egas C."/>
        </authorList>
    </citation>
    <scope>NUCLEOTIDE SEQUENCE [LARGE SCALE GENOMIC DNA]</scope>
    <source>
        <strain evidence="3 4">NBRC 110900</strain>
    </source>
</reference>
<evidence type="ECO:0000313" key="4">
    <source>
        <dbReference type="Proteomes" id="UP000265341"/>
    </source>
</evidence>
<evidence type="ECO:0000256" key="1">
    <source>
        <dbReference type="ARBA" id="ARBA00009716"/>
    </source>
</evidence>
<dbReference type="Gene3D" id="3.20.20.70">
    <property type="entry name" value="Aldolase class I"/>
    <property type="match status" value="1"/>
</dbReference>
<proteinExistence type="inferred from homology"/>
<dbReference type="InterPro" id="IPR013785">
    <property type="entry name" value="Aldolase_TIM"/>
</dbReference>
<evidence type="ECO:0000259" key="2">
    <source>
        <dbReference type="Pfam" id="PF01645"/>
    </source>
</evidence>
<dbReference type="Pfam" id="PF01645">
    <property type="entry name" value="Glu_synthase"/>
    <property type="match status" value="1"/>
</dbReference>
<dbReference type="Proteomes" id="UP000265341">
    <property type="component" value="Unassembled WGS sequence"/>
</dbReference>
<dbReference type="GO" id="GO:0006537">
    <property type="term" value="P:glutamate biosynthetic process"/>
    <property type="evidence" value="ECO:0007669"/>
    <property type="project" value="InterPro"/>
</dbReference>
<dbReference type="RefSeq" id="WP_119276167.1">
    <property type="nucleotide sequence ID" value="NZ_QWLA01000010.1"/>
</dbReference>
<protein>
    <recommendedName>
        <fullName evidence="2">Glutamate synthase domain-containing protein</fullName>
    </recommendedName>
</protein>
<sequence>MLETRVPEEAPLGSERGYRRYHILTRPAPERFPIPPRFRVRVKKHRLVALVFKELLEYRGNLKVALSRPCVYGVFGGPLGGLTPREHLCVGCLRCCVQYPEVVQIQPNPLRKRLGDSYLRPEYVDTLLYEARTGRVPVRGAGWRGAFGGEGWDSMWTDMSEIVRPTRDGIHGREFISTQVDLGEKPGFLRFDARGEPTGPLPRVVSLPLPFLFDAPPPTAPPPLLEVLSEAARRLGTLAILPLPVCLEWGLQGSWVVPVVSEADWGEMERMRWRPQLVELEGWHPGRYAELRRRLEGSVVAVRVPMHADLSAMVQAGVRVFHLCADYHGTSGGRFAAGLLRETHARLVQAGLREEVSLLGSGGVVMAEHVPKAILCGLDAVALDTALWVALQARFEGECRSRREARVEFPSLEPSWGVQRLLNLANSWRDQLLEVLGAMGLREVRRLRGELGRAMFQEELEHEAFADIEGYAG</sequence>
<comment type="caution">
    <text evidence="3">The sequence shown here is derived from an EMBL/GenBank/DDBJ whole genome shotgun (WGS) entry which is preliminary data.</text>
</comment>
<dbReference type="OrthoDB" id="5416618at2"/>
<organism evidence="3 4">
    <name type="scientific">Calidithermus roseus</name>
    <dbReference type="NCBI Taxonomy" id="1644118"/>
    <lineage>
        <taxon>Bacteria</taxon>
        <taxon>Thermotogati</taxon>
        <taxon>Deinococcota</taxon>
        <taxon>Deinococci</taxon>
        <taxon>Thermales</taxon>
        <taxon>Thermaceae</taxon>
        <taxon>Calidithermus</taxon>
    </lineage>
</organism>
<dbReference type="AlphaFoldDB" id="A0A399F1G4"/>
<evidence type="ECO:0000313" key="3">
    <source>
        <dbReference type="EMBL" id="RIH88421.1"/>
    </source>
</evidence>